<evidence type="ECO:0000256" key="1">
    <source>
        <dbReference type="ARBA" id="ARBA00004123"/>
    </source>
</evidence>
<dbReference type="InterPro" id="IPR001005">
    <property type="entry name" value="SANT/Myb"/>
</dbReference>
<evidence type="ECO:0000259" key="5">
    <source>
        <dbReference type="PROSITE" id="PS51294"/>
    </source>
</evidence>
<dbReference type="SUPFAM" id="SSF46689">
    <property type="entry name" value="Homeodomain-like"/>
    <property type="match status" value="1"/>
</dbReference>
<gene>
    <name evidence="6" type="ORF">Din_031991</name>
</gene>
<accession>A0A5B7B0S0</accession>
<sequence length="529" mass="59377">MNQVEEDESFIPALEDEAIEVESFLVEPKNDHVPVTDALCFDKESLEKCMEIEGGLDSNTTREGEDGLKIGVFDITSHEVDKVGNLQAASGLSCTCEDYLLDIEFAESVPRLDYDSSEGLHLGISGSESLIPWFSRSDDGTFGISELSTAFIPVPECQNDLPNQTICELHHVFSSICGCVTPVKDEFWLKSPSSFELQKVDNSDNVSNLLERSRSFNEIGKDMIFPPGLTSGRISCTSKIVQNNEVSLVGQSITRESLAGHDVSKKSSAEASNSDALLTQKRLRKPPRRYIEESSYLNSRCCRRRQEMSTSTSKDKFLRVRSLKHQHMGSRAMTLVPEESICEASIQVPFGSPVREEHWKKHASVMGLKSDEELSPAESEDDSVGTIRYKKGGSQRKHHRLWTLSEVKKLIDGVSQYGVGRWTDIKKLLFSSSAHRTPVDLKDKWRNLLRASCLQKHNKREDEHKQKHAWRPLPTSVLHRVSELAIIYPYPRDCKSKLSRIHHVSSPTLPARSTGAHCGGRTVHRKNCI</sequence>
<evidence type="ECO:0000256" key="3">
    <source>
        <dbReference type="SAM" id="MobiDB-lite"/>
    </source>
</evidence>
<feature type="region of interest" description="Disordered" evidence="3">
    <location>
        <begin position="259"/>
        <end position="278"/>
    </location>
</feature>
<comment type="subcellular location">
    <subcellularLocation>
        <location evidence="1">Nucleus</location>
    </subcellularLocation>
</comment>
<keyword evidence="2" id="KW-0539">Nucleus</keyword>
<dbReference type="Gene3D" id="1.10.246.220">
    <property type="match status" value="1"/>
</dbReference>
<name>A0A5B7B0S0_DAVIN</name>
<reference evidence="6" key="1">
    <citation type="submission" date="2019-08" db="EMBL/GenBank/DDBJ databases">
        <title>Reference gene set and small RNA set construction with multiple tissues from Davidia involucrata Baill.</title>
        <authorList>
            <person name="Yang H."/>
            <person name="Zhou C."/>
            <person name="Li G."/>
            <person name="Wang J."/>
            <person name="Gao P."/>
            <person name="Wang M."/>
            <person name="Wang R."/>
            <person name="Zhao Y."/>
        </authorList>
    </citation>
    <scope>NUCLEOTIDE SEQUENCE</scope>
    <source>
        <tissue evidence="6">Mixed with DoveR01_LX</tissue>
    </source>
</reference>
<evidence type="ECO:0000256" key="2">
    <source>
        <dbReference type="ARBA" id="ARBA00023242"/>
    </source>
</evidence>
<dbReference type="SMART" id="SM00717">
    <property type="entry name" value="SANT"/>
    <property type="match status" value="1"/>
</dbReference>
<dbReference type="PANTHER" id="PTHR47122">
    <property type="entry name" value="MYB-LIKE DNA-BINDING DOMAIN CONTAINING PROTEIN, EXPRESSED"/>
    <property type="match status" value="1"/>
</dbReference>
<dbReference type="Pfam" id="PF00249">
    <property type="entry name" value="Myb_DNA-binding"/>
    <property type="match status" value="1"/>
</dbReference>
<dbReference type="CDD" id="cd11660">
    <property type="entry name" value="SANT_TRF"/>
    <property type="match status" value="1"/>
</dbReference>
<dbReference type="EMBL" id="GHES01031991">
    <property type="protein sequence ID" value="MPA62550.1"/>
    <property type="molecule type" value="Transcribed_RNA"/>
</dbReference>
<dbReference type="PROSITE" id="PS51294">
    <property type="entry name" value="HTH_MYB"/>
    <property type="match status" value="1"/>
</dbReference>
<feature type="compositionally biased region" description="Basic and acidic residues" evidence="3">
    <location>
        <begin position="259"/>
        <end position="268"/>
    </location>
</feature>
<protein>
    <submittedName>
        <fullName evidence="6">Uncharacterized protein</fullName>
    </submittedName>
</protein>
<evidence type="ECO:0000313" key="6">
    <source>
        <dbReference type="EMBL" id="MPA62550.1"/>
    </source>
</evidence>
<feature type="domain" description="HTH myb-type" evidence="5">
    <location>
        <begin position="394"/>
        <end position="453"/>
    </location>
</feature>
<dbReference type="InterPro" id="IPR017930">
    <property type="entry name" value="Myb_dom"/>
</dbReference>
<organism evidence="6">
    <name type="scientific">Davidia involucrata</name>
    <name type="common">Dove tree</name>
    <dbReference type="NCBI Taxonomy" id="16924"/>
    <lineage>
        <taxon>Eukaryota</taxon>
        <taxon>Viridiplantae</taxon>
        <taxon>Streptophyta</taxon>
        <taxon>Embryophyta</taxon>
        <taxon>Tracheophyta</taxon>
        <taxon>Spermatophyta</taxon>
        <taxon>Magnoliopsida</taxon>
        <taxon>eudicotyledons</taxon>
        <taxon>Gunneridae</taxon>
        <taxon>Pentapetalae</taxon>
        <taxon>asterids</taxon>
        <taxon>Cornales</taxon>
        <taxon>Nyssaceae</taxon>
        <taxon>Davidia</taxon>
    </lineage>
</organism>
<dbReference type="InterPro" id="IPR009057">
    <property type="entry name" value="Homeodomain-like_sf"/>
</dbReference>
<dbReference type="PROSITE" id="PS50090">
    <property type="entry name" value="MYB_LIKE"/>
    <property type="match status" value="1"/>
</dbReference>
<dbReference type="GO" id="GO:0005634">
    <property type="term" value="C:nucleus"/>
    <property type="evidence" value="ECO:0007669"/>
    <property type="project" value="UniProtKB-SubCell"/>
</dbReference>
<dbReference type="PANTHER" id="PTHR47122:SF5">
    <property type="entry name" value="TRF-LIKE 8"/>
    <property type="match status" value="1"/>
</dbReference>
<feature type="domain" description="Myb-like" evidence="4">
    <location>
        <begin position="402"/>
        <end position="449"/>
    </location>
</feature>
<evidence type="ECO:0000259" key="4">
    <source>
        <dbReference type="PROSITE" id="PS50090"/>
    </source>
</evidence>
<dbReference type="AlphaFoldDB" id="A0A5B7B0S0"/>
<proteinExistence type="predicted"/>